<dbReference type="AlphaFoldDB" id="A0A9X1B627"/>
<evidence type="ECO:0000256" key="2">
    <source>
        <dbReference type="ARBA" id="ARBA00022691"/>
    </source>
</evidence>
<dbReference type="InterPro" id="IPR013785">
    <property type="entry name" value="Aldolase_TIM"/>
</dbReference>
<dbReference type="Gene3D" id="3.20.20.70">
    <property type="entry name" value="Aldolase class I"/>
    <property type="match status" value="1"/>
</dbReference>
<comment type="cofactor">
    <cofactor evidence="1">
        <name>[4Fe-4S] cluster</name>
        <dbReference type="ChEBI" id="CHEBI:49883"/>
    </cofactor>
</comment>
<evidence type="ECO:0000256" key="1">
    <source>
        <dbReference type="ARBA" id="ARBA00001966"/>
    </source>
</evidence>
<dbReference type="SFLD" id="SFLDS00029">
    <property type="entry name" value="Radical_SAM"/>
    <property type="match status" value="1"/>
</dbReference>
<evidence type="ECO:0008006" key="8">
    <source>
        <dbReference type="Google" id="ProtNLM"/>
    </source>
</evidence>
<keyword evidence="3" id="KW-0479">Metal-binding</keyword>
<evidence type="ECO:0000256" key="4">
    <source>
        <dbReference type="ARBA" id="ARBA00023004"/>
    </source>
</evidence>
<keyword evidence="7" id="KW-1185">Reference proteome</keyword>
<dbReference type="EMBL" id="NRRY01000047">
    <property type="protein sequence ID" value="MBK1620744.1"/>
    <property type="molecule type" value="Genomic_DNA"/>
</dbReference>
<name>A0A9X1B627_9GAMM</name>
<dbReference type="GO" id="GO:0003824">
    <property type="term" value="F:catalytic activity"/>
    <property type="evidence" value="ECO:0007669"/>
    <property type="project" value="InterPro"/>
</dbReference>
<dbReference type="PANTHER" id="PTHR11228:SF34">
    <property type="entry name" value="TUNGSTEN-CONTAINING ALDEHYDE FERREDOXIN OXIDOREDUCTASE COFACTOR MODIFYING PROTEIN"/>
    <property type="match status" value="1"/>
</dbReference>
<sequence length="333" mass="36603">MRITATRDKRPSLRFVQGINVELTYGCQLDCPHCLQADHRARGETAWADPGPIQRALREALDLGLIRVGINLTGGEILRAGSPVPTLLETTRALGVPVRLNTNGWWGRARQFRIGEQGFATAEELILWLQSMGVAILALSMDERFVRYPALWSSTVTIVRLCERLQQSYELIFTGLSSEQIDVMLGRLAEETRTELRMMAISDMERVDIGAAVGTVDRGMLNDPSPLERLQQTDCGLRGFYRPVFLHLAPNGGVRSCLYAVGAGWLGNIHTQSMTEIVAAFATNPVVRCFSGAGLASAAEAHWSSIRDDSLRPCHPCALAVELARHVDAPLRG</sequence>
<evidence type="ECO:0000256" key="3">
    <source>
        <dbReference type="ARBA" id="ARBA00022723"/>
    </source>
</evidence>
<keyword evidence="2" id="KW-0949">S-adenosyl-L-methionine</keyword>
<dbReference type="Proteomes" id="UP001138768">
    <property type="component" value="Unassembled WGS sequence"/>
</dbReference>
<dbReference type="InterPro" id="IPR050377">
    <property type="entry name" value="Radical_SAM_PqqE_MftC-like"/>
</dbReference>
<evidence type="ECO:0000256" key="5">
    <source>
        <dbReference type="ARBA" id="ARBA00023014"/>
    </source>
</evidence>
<protein>
    <recommendedName>
        <fullName evidence="8">Radical SAM protein</fullName>
    </recommendedName>
</protein>
<dbReference type="GO" id="GO:0046872">
    <property type="term" value="F:metal ion binding"/>
    <property type="evidence" value="ECO:0007669"/>
    <property type="project" value="UniProtKB-KW"/>
</dbReference>
<organism evidence="6 7">
    <name type="scientific">Lamprobacter modestohalophilus</name>
    <dbReference type="NCBI Taxonomy" id="1064514"/>
    <lineage>
        <taxon>Bacteria</taxon>
        <taxon>Pseudomonadati</taxon>
        <taxon>Pseudomonadota</taxon>
        <taxon>Gammaproteobacteria</taxon>
        <taxon>Chromatiales</taxon>
        <taxon>Chromatiaceae</taxon>
        <taxon>Lamprobacter</taxon>
    </lineage>
</organism>
<comment type="caution">
    <text evidence="6">The sequence shown here is derived from an EMBL/GenBank/DDBJ whole genome shotgun (WGS) entry which is preliminary data.</text>
</comment>
<accession>A0A9X1B627</accession>
<reference evidence="6 7" key="1">
    <citation type="journal article" date="2020" name="Microorganisms">
        <title>Osmotic Adaptation and Compatible Solute Biosynthesis of Phototrophic Bacteria as Revealed from Genome Analyses.</title>
        <authorList>
            <person name="Imhoff J.F."/>
            <person name="Rahn T."/>
            <person name="Kunzel S."/>
            <person name="Keller A."/>
            <person name="Neulinger S.C."/>
        </authorList>
    </citation>
    <scope>NUCLEOTIDE SEQUENCE [LARGE SCALE GENOMIC DNA]</scope>
    <source>
        <strain evidence="6 7">DSM 25653</strain>
    </source>
</reference>
<keyword evidence="4" id="KW-0408">Iron</keyword>
<dbReference type="CDD" id="cd01335">
    <property type="entry name" value="Radical_SAM"/>
    <property type="match status" value="1"/>
</dbReference>
<dbReference type="RefSeq" id="WP_200248084.1">
    <property type="nucleotide sequence ID" value="NZ_JAXUFI010000027.1"/>
</dbReference>
<proteinExistence type="predicted"/>
<dbReference type="InterPro" id="IPR007197">
    <property type="entry name" value="rSAM"/>
</dbReference>
<dbReference type="PANTHER" id="PTHR11228">
    <property type="entry name" value="RADICAL SAM DOMAIN PROTEIN"/>
    <property type="match status" value="1"/>
</dbReference>
<dbReference type="SUPFAM" id="SSF102114">
    <property type="entry name" value="Radical SAM enzymes"/>
    <property type="match status" value="1"/>
</dbReference>
<dbReference type="InterPro" id="IPR058240">
    <property type="entry name" value="rSAM_sf"/>
</dbReference>
<evidence type="ECO:0000313" key="6">
    <source>
        <dbReference type="EMBL" id="MBK1620744.1"/>
    </source>
</evidence>
<evidence type="ECO:0000313" key="7">
    <source>
        <dbReference type="Proteomes" id="UP001138768"/>
    </source>
</evidence>
<gene>
    <name evidence="6" type="ORF">CKO42_20380</name>
</gene>
<keyword evidence="5" id="KW-0411">Iron-sulfur</keyword>
<dbReference type="GO" id="GO:0051536">
    <property type="term" value="F:iron-sulfur cluster binding"/>
    <property type="evidence" value="ECO:0007669"/>
    <property type="project" value="UniProtKB-KW"/>
</dbReference>